<gene>
    <name evidence="2" type="ORF">GRI97_11790</name>
</gene>
<keyword evidence="3" id="KW-1185">Reference proteome</keyword>
<evidence type="ECO:0000313" key="3">
    <source>
        <dbReference type="Proteomes" id="UP000469430"/>
    </source>
</evidence>
<evidence type="ECO:0008006" key="4">
    <source>
        <dbReference type="Google" id="ProtNLM"/>
    </source>
</evidence>
<name>A0A6I4TX44_9SPHN</name>
<dbReference type="Proteomes" id="UP000469430">
    <property type="component" value="Unassembled WGS sequence"/>
</dbReference>
<feature type="signal peptide" evidence="1">
    <location>
        <begin position="1"/>
        <end position="20"/>
    </location>
</feature>
<evidence type="ECO:0000256" key="1">
    <source>
        <dbReference type="SAM" id="SignalP"/>
    </source>
</evidence>
<dbReference type="EMBL" id="WTYJ01000002">
    <property type="protein sequence ID" value="MXO99671.1"/>
    <property type="molecule type" value="Genomic_DNA"/>
</dbReference>
<dbReference type="RefSeq" id="WP_161391372.1">
    <property type="nucleotide sequence ID" value="NZ_JBHSCP010000001.1"/>
</dbReference>
<keyword evidence="1" id="KW-0732">Signal</keyword>
<feature type="chain" id="PRO_5026295249" description="DUF4398 domain-containing protein" evidence="1">
    <location>
        <begin position="21"/>
        <end position="165"/>
    </location>
</feature>
<reference evidence="2 3" key="1">
    <citation type="submission" date="2019-12" db="EMBL/GenBank/DDBJ databases">
        <title>Genomic-based taxomic classification of the family Erythrobacteraceae.</title>
        <authorList>
            <person name="Xu L."/>
        </authorList>
    </citation>
    <scope>NUCLEOTIDE SEQUENCE [LARGE SCALE GENOMIC DNA]</scope>
    <source>
        <strain evidence="2 3">S36</strain>
    </source>
</reference>
<evidence type="ECO:0000313" key="2">
    <source>
        <dbReference type="EMBL" id="MXO99671.1"/>
    </source>
</evidence>
<dbReference type="OrthoDB" id="7505503at2"/>
<protein>
    <recommendedName>
        <fullName evidence="4">DUF4398 domain-containing protein</fullName>
    </recommendedName>
</protein>
<organism evidence="2 3">
    <name type="scientific">Croceibacterium xixiisoli</name>
    <dbReference type="NCBI Taxonomy" id="1476466"/>
    <lineage>
        <taxon>Bacteria</taxon>
        <taxon>Pseudomonadati</taxon>
        <taxon>Pseudomonadota</taxon>
        <taxon>Alphaproteobacteria</taxon>
        <taxon>Sphingomonadales</taxon>
        <taxon>Erythrobacteraceae</taxon>
        <taxon>Croceibacterium</taxon>
    </lineage>
</organism>
<accession>A0A6I4TX44</accession>
<dbReference type="AlphaFoldDB" id="A0A6I4TX44"/>
<dbReference type="PROSITE" id="PS51257">
    <property type="entry name" value="PROKAR_LIPOPROTEIN"/>
    <property type="match status" value="1"/>
</dbReference>
<sequence>MIMSRAIPILLLGLSLGACARASTDYPSLAIRDVERAQGTMLPPAPYIPPPISAATGDQLTRLAQQADAAHREFGTLADRARRAVTAARGQGPGSDNWAVAQVAVAQLESQRSATMIQLADLDRIFVDAAAQGNELTRIEEVRQKVSAMVDSENLLIDELLRSLR</sequence>
<proteinExistence type="predicted"/>
<comment type="caution">
    <text evidence="2">The sequence shown here is derived from an EMBL/GenBank/DDBJ whole genome shotgun (WGS) entry which is preliminary data.</text>
</comment>